<protein>
    <recommendedName>
        <fullName evidence="1">Polymerase/histidinol phosphatase N-terminal domain-containing protein</fullName>
    </recommendedName>
</protein>
<sequence>MDATLNIDLHCHSQVSDGLLAPADLVARAHRNGVDVLALTDHDEVGGLAEAGAAAQALGLRFVTGVEISVTWAGETVHIVGLRIDAQDPVLVEGLRMTRSGRERRAREMAGQLAAVGIPGAFEGALAHVGNPQLISRTHFARFLVDEGVCKDVGEVFKHYLVEGRPGYVPMRWATLPDAVGWILGAGGVAVIAHPGRYDYTPLQFDALYDEFLQLGGTGIEVVTGSHAPEQFREYADVARRHGFLASRGSDFHGPVESRVDLGGLPPLPSNLTPVWRDWF</sequence>
<dbReference type="RefSeq" id="WP_124082184.1">
    <property type="nucleotide sequence ID" value="NZ_UWPJ01000043.1"/>
</dbReference>
<dbReference type="NCBIfam" id="NF041577">
    <property type="entry name" value="nside_bi_sphtase"/>
    <property type="match status" value="1"/>
</dbReference>
<dbReference type="InterPro" id="IPR004013">
    <property type="entry name" value="PHP_dom"/>
</dbReference>
<evidence type="ECO:0000259" key="1">
    <source>
        <dbReference type="SMART" id="SM00481"/>
    </source>
</evidence>
<dbReference type="CDD" id="cd07438">
    <property type="entry name" value="PHP_HisPPase_AMP"/>
    <property type="match status" value="1"/>
</dbReference>
<name>A0A3P4BAK5_9BURK</name>
<dbReference type="EMBL" id="UWPJ01000043">
    <property type="protein sequence ID" value="VCU72576.1"/>
    <property type="molecule type" value="Genomic_DNA"/>
</dbReference>
<dbReference type="Pfam" id="PF02811">
    <property type="entry name" value="PHP"/>
    <property type="match status" value="1"/>
</dbReference>
<dbReference type="SMART" id="SM00481">
    <property type="entry name" value="POLIIIAc"/>
    <property type="match status" value="1"/>
</dbReference>
<dbReference type="AlphaFoldDB" id="A0A3P4BAK5"/>
<reference evidence="2 3" key="1">
    <citation type="submission" date="2018-10" db="EMBL/GenBank/DDBJ databases">
        <authorList>
            <person name="Criscuolo A."/>
        </authorList>
    </citation>
    <scope>NUCLEOTIDE SEQUENCE [LARGE SCALE GENOMIC DNA]</scope>
    <source>
        <strain evidence="2">DnA1</strain>
    </source>
</reference>
<dbReference type="InterPro" id="IPR052018">
    <property type="entry name" value="PHP_domain"/>
</dbReference>
<organism evidence="2 3">
    <name type="scientific">Pigmentiphaga humi</name>
    <dbReference type="NCBI Taxonomy" id="2478468"/>
    <lineage>
        <taxon>Bacteria</taxon>
        <taxon>Pseudomonadati</taxon>
        <taxon>Pseudomonadota</taxon>
        <taxon>Betaproteobacteria</taxon>
        <taxon>Burkholderiales</taxon>
        <taxon>Alcaligenaceae</taxon>
        <taxon>Pigmentiphaga</taxon>
    </lineage>
</organism>
<dbReference type="Proteomes" id="UP000277294">
    <property type="component" value="Unassembled WGS sequence"/>
</dbReference>
<proteinExistence type="predicted"/>
<dbReference type="PANTHER" id="PTHR42924">
    <property type="entry name" value="EXONUCLEASE"/>
    <property type="match status" value="1"/>
</dbReference>
<dbReference type="PANTHER" id="PTHR42924:SF3">
    <property type="entry name" value="POLYMERASE_HISTIDINOL PHOSPHATASE N-TERMINAL DOMAIN-CONTAINING PROTEIN"/>
    <property type="match status" value="1"/>
</dbReference>
<dbReference type="GO" id="GO:0004534">
    <property type="term" value="F:5'-3' RNA exonuclease activity"/>
    <property type="evidence" value="ECO:0007669"/>
    <property type="project" value="TreeGrafter"/>
</dbReference>
<dbReference type="Gene3D" id="3.20.20.140">
    <property type="entry name" value="Metal-dependent hydrolases"/>
    <property type="match status" value="1"/>
</dbReference>
<dbReference type="InterPro" id="IPR003141">
    <property type="entry name" value="Pol/His_phosphatase_N"/>
</dbReference>
<evidence type="ECO:0000313" key="2">
    <source>
        <dbReference type="EMBL" id="VCU72576.1"/>
    </source>
</evidence>
<dbReference type="InterPro" id="IPR049742">
    <property type="entry name" value="35NBP"/>
</dbReference>
<dbReference type="OrthoDB" id="9804333at2"/>
<dbReference type="Gene3D" id="1.10.150.650">
    <property type="match status" value="1"/>
</dbReference>
<dbReference type="SUPFAM" id="SSF89550">
    <property type="entry name" value="PHP domain-like"/>
    <property type="match status" value="1"/>
</dbReference>
<evidence type="ECO:0000313" key="3">
    <source>
        <dbReference type="Proteomes" id="UP000277294"/>
    </source>
</evidence>
<dbReference type="InterPro" id="IPR016195">
    <property type="entry name" value="Pol/histidinol_Pase-like"/>
</dbReference>
<accession>A0A3P4BAK5</accession>
<gene>
    <name evidence="2" type="ORF">PIGHUM_04678</name>
</gene>
<dbReference type="GO" id="GO:0035312">
    <property type="term" value="F:5'-3' DNA exonuclease activity"/>
    <property type="evidence" value="ECO:0007669"/>
    <property type="project" value="TreeGrafter"/>
</dbReference>
<keyword evidence="3" id="KW-1185">Reference proteome</keyword>
<feature type="domain" description="Polymerase/histidinol phosphatase N-terminal" evidence="1">
    <location>
        <begin position="7"/>
        <end position="72"/>
    </location>
</feature>